<dbReference type="KEGG" id="cohn:KCTCHS21_39570"/>
<organism evidence="1 2">
    <name type="scientific">Cohnella abietis</name>
    <dbReference type="NCBI Taxonomy" id="2507935"/>
    <lineage>
        <taxon>Bacteria</taxon>
        <taxon>Bacillati</taxon>
        <taxon>Bacillota</taxon>
        <taxon>Bacilli</taxon>
        <taxon>Bacillales</taxon>
        <taxon>Paenibacillaceae</taxon>
        <taxon>Cohnella</taxon>
    </lineage>
</organism>
<evidence type="ECO:0000313" key="1">
    <source>
        <dbReference type="EMBL" id="BBI34558.1"/>
    </source>
</evidence>
<evidence type="ECO:0000313" key="2">
    <source>
        <dbReference type="Proteomes" id="UP000289856"/>
    </source>
</evidence>
<dbReference type="EMBL" id="AP019400">
    <property type="protein sequence ID" value="BBI34558.1"/>
    <property type="molecule type" value="Genomic_DNA"/>
</dbReference>
<sequence length="60" mass="6972">MGGERKFRVTRLRGGRIVKGVRKLLVTDLGEGLYEERCTKISSNATARRHDCREVYEKFE</sequence>
<keyword evidence="2" id="KW-1185">Reference proteome</keyword>
<dbReference type="AlphaFoldDB" id="A0A3T1D985"/>
<proteinExistence type="predicted"/>
<name>A0A3T1D985_9BACL</name>
<accession>A0A3T1D985</accession>
<reference evidence="1 2" key="1">
    <citation type="submission" date="2019-01" db="EMBL/GenBank/DDBJ databases">
        <title>Complete genome sequence of Cohnella hallensis HS21 isolated from Korean fir (Abies koreana) rhizospheric soil.</title>
        <authorList>
            <person name="Jiang L."/>
            <person name="Kang S.W."/>
            <person name="Kim S."/>
            <person name="Jung J."/>
            <person name="Kim C.Y."/>
            <person name="Kim D.H."/>
            <person name="Kim S.W."/>
            <person name="Lee J."/>
        </authorList>
    </citation>
    <scope>NUCLEOTIDE SEQUENCE [LARGE SCALE GENOMIC DNA]</scope>
    <source>
        <strain evidence="1 2">HS21</strain>
    </source>
</reference>
<protein>
    <submittedName>
        <fullName evidence="1">Uncharacterized protein</fullName>
    </submittedName>
</protein>
<dbReference type="Proteomes" id="UP000289856">
    <property type="component" value="Chromosome"/>
</dbReference>
<gene>
    <name evidence="1" type="ORF">KCTCHS21_39570</name>
</gene>